<organism evidence="3 4">
    <name type="scientific">Nocardiopsis composta</name>
    <dbReference type="NCBI Taxonomy" id="157465"/>
    <lineage>
        <taxon>Bacteria</taxon>
        <taxon>Bacillati</taxon>
        <taxon>Actinomycetota</taxon>
        <taxon>Actinomycetes</taxon>
        <taxon>Streptosporangiales</taxon>
        <taxon>Nocardiopsidaceae</taxon>
        <taxon>Nocardiopsis</taxon>
    </lineage>
</organism>
<dbReference type="Gene3D" id="1.10.10.10">
    <property type="entry name" value="Winged helix-like DNA-binding domain superfamily/Winged helix DNA-binding domain"/>
    <property type="match status" value="1"/>
</dbReference>
<dbReference type="GO" id="GO:0003677">
    <property type="term" value="F:DNA binding"/>
    <property type="evidence" value="ECO:0007669"/>
    <property type="project" value="UniProtKB-KW"/>
</dbReference>
<keyword evidence="3" id="KW-0238">DNA-binding</keyword>
<name>A0A7W8QKC3_9ACTN</name>
<reference evidence="3 4" key="1">
    <citation type="submission" date="2020-08" db="EMBL/GenBank/DDBJ databases">
        <title>Sequencing the genomes of 1000 actinobacteria strains.</title>
        <authorList>
            <person name="Klenk H.-P."/>
        </authorList>
    </citation>
    <scope>NUCLEOTIDE SEQUENCE [LARGE SCALE GENOMIC DNA]</scope>
    <source>
        <strain evidence="3 4">DSM 44551</strain>
    </source>
</reference>
<evidence type="ECO:0000313" key="3">
    <source>
        <dbReference type="EMBL" id="MBB5432052.1"/>
    </source>
</evidence>
<evidence type="ECO:0000259" key="2">
    <source>
        <dbReference type="SMART" id="SM00418"/>
    </source>
</evidence>
<dbReference type="CDD" id="cd00090">
    <property type="entry name" value="HTH_ARSR"/>
    <property type="match status" value="1"/>
</dbReference>
<dbReference type="RefSeq" id="WP_184391670.1">
    <property type="nucleotide sequence ID" value="NZ_BAAAJD010000126.1"/>
</dbReference>
<feature type="region of interest" description="Disordered" evidence="1">
    <location>
        <begin position="1"/>
        <end position="20"/>
    </location>
</feature>
<protein>
    <submittedName>
        <fullName evidence="3">DNA-binding transcriptional ArsR family regulator</fullName>
    </submittedName>
</protein>
<dbReference type="Proteomes" id="UP000572635">
    <property type="component" value="Unassembled WGS sequence"/>
</dbReference>
<dbReference type="GO" id="GO:0003700">
    <property type="term" value="F:DNA-binding transcription factor activity"/>
    <property type="evidence" value="ECO:0007669"/>
    <property type="project" value="InterPro"/>
</dbReference>
<dbReference type="SUPFAM" id="SSF46785">
    <property type="entry name" value="Winged helix' DNA-binding domain"/>
    <property type="match status" value="1"/>
</dbReference>
<dbReference type="InterPro" id="IPR011991">
    <property type="entry name" value="ArsR-like_HTH"/>
</dbReference>
<dbReference type="EMBL" id="JACHDB010000001">
    <property type="protein sequence ID" value="MBB5432052.1"/>
    <property type="molecule type" value="Genomic_DNA"/>
</dbReference>
<dbReference type="InterPro" id="IPR036390">
    <property type="entry name" value="WH_DNA-bd_sf"/>
</dbReference>
<feature type="domain" description="HTH arsR-type" evidence="2">
    <location>
        <begin position="23"/>
        <end position="105"/>
    </location>
</feature>
<sequence length="206" mass="22950">MAEHPTRDGPPAEPGPRTVGDLAALKALAHPRRQRILRRLTAAGPATSASLARDLDLNTGATSYHLRELARHGFVAEVPGGAHGRERWWRAATGDIRFPLRSEQEPEVRRVLDEFNRRAYAEDMRDFLAAQAEADPDDPWSDAFPYSRGTIRVGPEQLRSFFEDYIALIERYSCDAAEAPPGSRLVHTRFLAFPEPESAPAENGPR</sequence>
<dbReference type="Pfam" id="PF12840">
    <property type="entry name" value="HTH_20"/>
    <property type="match status" value="1"/>
</dbReference>
<evidence type="ECO:0000256" key="1">
    <source>
        <dbReference type="SAM" id="MobiDB-lite"/>
    </source>
</evidence>
<accession>A0A7W8QKC3</accession>
<dbReference type="InterPro" id="IPR036388">
    <property type="entry name" value="WH-like_DNA-bd_sf"/>
</dbReference>
<dbReference type="InterPro" id="IPR001845">
    <property type="entry name" value="HTH_ArsR_DNA-bd_dom"/>
</dbReference>
<comment type="caution">
    <text evidence="3">The sequence shown here is derived from an EMBL/GenBank/DDBJ whole genome shotgun (WGS) entry which is preliminary data.</text>
</comment>
<dbReference type="SMART" id="SM00418">
    <property type="entry name" value="HTH_ARSR"/>
    <property type="match status" value="1"/>
</dbReference>
<gene>
    <name evidence="3" type="ORF">HDA36_002136</name>
</gene>
<keyword evidence="4" id="KW-1185">Reference proteome</keyword>
<evidence type="ECO:0000313" key="4">
    <source>
        <dbReference type="Proteomes" id="UP000572635"/>
    </source>
</evidence>
<proteinExistence type="predicted"/>
<dbReference type="AlphaFoldDB" id="A0A7W8QKC3"/>